<comment type="caution">
    <text evidence="1">The sequence shown here is derived from an EMBL/GenBank/DDBJ whole genome shotgun (WGS) entry which is preliminary data.</text>
</comment>
<gene>
    <name evidence="1" type="ORF">T01_10638</name>
</gene>
<proteinExistence type="predicted"/>
<name>A0A0V1BE06_TRISP</name>
<dbReference type="InParanoid" id="A0A0V1BE06"/>
<dbReference type="EMBL" id="JYDH01000057">
    <property type="protein sequence ID" value="KRY35149.1"/>
    <property type="molecule type" value="Genomic_DNA"/>
</dbReference>
<keyword evidence="2" id="KW-1185">Reference proteome</keyword>
<dbReference type="OrthoDB" id="10555758at2759"/>
<protein>
    <submittedName>
        <fullName evidence="1">Uncharacterized protein</fullName>
    </submittedName>
</protein>
<evidence type="ECO:0000313" key="1">
    <source>
        <dbReference type="EMBL" id="KRY35149.1"/>
    </source>
</evidence>
<dbReference type="AlphaFoldDB" id="A0A0V1BE06"/>
<dbReference type="Proteomes" id="UP000054776">
    <property type="component" value="Unassembled WGS sequence"/>
</dbReference>
<reference evidence="1 2" key="1">
    <citation type="submission" date="2015-01" db="EMBL/GenBank/DDBJ databases">
        <title>Evolution of Trichinella species and genotypes.</title>
        <authorList>
            <person name="Korhonen P.K."/>
            <person name="Edoardo P."/>
            <person name="Giuseppe L.R."/>
            <person name="Gasser R.B."/>
        </authorList>
    </citation>
    <scope>NUCLEOTIDE SEQUENCE [LARGE SCALE GENOMIC DNA]</scope>
    <source>
        <strain evidence="1">ISS3</strain>
    </source>
</reference>
<organism evidence="1 2">
    <name type="scientific">Trichinella spiralis</name>
    <name type="common">Trichina worm</name>
    <dbReference type="NCBI Taxonomy" id="6334"/>
    <lineage>
        <taxon>Eukaryota</taxon>
        <taxon>Metazoa</taxon>
        <taxon>Ecdysozoa</taxon>
        <taxon>Nematoda</taxon>
        <taxon>Enoplea</taxon>
        <taxon>Dorylaimia</taxon>
        <taxon>Trichinellida</taxon>
        <taxon>Trichinellidae</taxon>
        <taxon>Trichinella</taxon>
    </lineage>
</organism>
<sequence length="112" mass="12800">MVSPGYVTETSLGASIQVYFQQNTLKQLTRYGVAMHSATVAVKVTLNVPNVVPNSITDMVQIVDQFIEQDFVYELEICSKKKSECSWNNILSFEYANRTYFLTNNNNITYRI</sequence>
<evidence type="ECO:0000313" key="2">
    <source>
        <dbReference type="Proteomes" id="UP000054776"/>
    </source>
</evidence>
<accession>A0A0V1BE06</accession>